<protein>
    <submittedName>
        <fullName evidence="2">Uncharacterized protein</fullName>
    </submittedName>
</protein>
<feature type="region of interest" description="Disordered" evidence="1">
    <location>
        <begin position="332"/>
        <end position="368"/>
    </location>
</feature>
<feature type="compositionally biased region" description="Polar residues" evidence="1">
    <location>
        <begin position="293"/>
        <end position="311"/>
    </location>
</feature>
<gene>
    <name evidence="2" type="ORF">BABINDRAFT_162154</name>
</gene>
<dbReference type="STRING" id="984486.A0A1E3QNR7"/>
<accession>A0A1E3QNR7</accession>
<keyword evidence="3" id="KW-1185">Reference proteome</keyword>
<feature type="region of interest" description="Disordered" evidence="1">
    <location>
        <begin position="806"/>
        <end position="919"/>
    </location>
</feature>
<sequence>MSHSGQETAGKVLETSVELPNFQTISDSPAAESPAAVPQLLESPMALPAASPGSDTGSPNLLNGEFYGSATPQSFLPTSKKPRTQLRNPVKELTTGMLMQNSPSLAALESILNEKTGLNAASQHRNSQPLMGSRLNNTYNRNPSVNSPLAATPPPPYTSPGGRQGRTPLLTQPLVTARNAATPRALGSTPSLGLGLVVEQQKKRQQIQRSSPLVSLQASLLGVPLVLPLSSSLIPVLVPPAAPVKSTHNQTGLKQDIPELQKKRSTGFKNLFKHNKSASTFEAYTPAPHRSPVTHNRTMSSPTFPSPVQSETRSEAGSGRLFLYQLPGDVRGTRSFQQPTPPTSKRGLFSIFSRKKKPESGLSSSTSVPMVASPYGTASHAASTSSIFNPFKRKASRPDLQSAGAALPLSQSTPVISLAPVATFDDITTLSDSDGESDAAVKYGSYGRNDEELRLVDNVAVAVSVAMVSSSKAPSPLIRQVSKREPGVKNSSSAGSRWSFVTTPDGTFKSILESEGPALPSPNLDVKQFSEAKMEEDEEEEEEDTVSFTEGDEVAFAPGLKRDESMNYITLGVSPEPAKPVEGFATAGNYLATPEFPEAKTMSWGFSWPPALDELSSPQASDSTSTDEAMPFVEDSILSHGGETLFPKSLDQREVQTIVTLERSLSTRSVRSSTLKKQDSIKRNAHELGMTVVLYDRTPELPANEVFRRIPLKSTGYSPVSPASILKSPALRGAFSGDSPDSTRSGMSGMLEFADFVDFGGEMDELTNGFSHQDLNAPWSPSQLLGLGRSEVAEPLAVPRFKLHTPRRNSEEISEKSFGETLSAHSSRGSEERHSSGSEHSLSHDHSLGNDRHLYSHSDEHSSSDRSPQRLHSPSSDSDIDYTSEGEEISSLDASVTESPRPHASAFLPQGHDAGYDPRRMSMSFKGLKSAAFDNNFADIHNGQLRESGSHQSFTLPPLESFNSIPSGLSHGMSPMASDPKRSLAAARAGGARPKPKMNVKFSSRIILYETYHGDEYDRHPEIATCNQLTPKLAQLIKNELNAVKAEMPVHETSRCYTHFF</sequence>
<evidence type="ECO:0000313" key="3">
    <source>
        <dbReference type="Proteomes" id="UP000094336"/>
    </source>
</evidence>
<feature type="compositionally biased region" description="Basic and acidic residues" evidence="1">
    <location>
        <begin position="808"/>
        <end position="818"/>
    </location>
</feature>
<dbReference type="PANTHER" id="PTHR12751">
    <property type="entry name" value="PHOSPHATASE AND ACTIN REGULATOR PHACTR"/>
    <property type="match status" value="1"/>
</dbReference>
<feature type="region of interest" description="Disordered" evidence="1">
    <location>
        <begin position="23"/>
        <end position="82"/>
    </location>
</feature>
<feature type="compositionally biased region" description="Basic and acidic residues" evidence="1">
    <location>
        <begin position="828"/>
        <end position="868"/>
    </location>
</feature>
<evidence type="ECO:0000256" key="1">
    <source>
        <dbReference type="SAM" id="MobiDB-lite"/>
    </source>
</evidence>
<dbReference type="PANTHER" id="PTHR12751:SF18">
    <property type="entry name" value="PHOSPHATASE AND ACTIN REGULATOR 1"/>
    <property type="match status" value="1"/>
</dbReference>
<dbReference type="GO" id="GO:0003779">
    <property type="term" value="F:actin binding"/>
    <property type="evidence" value="ECO:0007669"/>
    <property type="project" value="TreeGrafter"/>
</dbReference>
<dbReference type="GO" id="GO:0030036">
    <property type="term" value="P:actin cytoskeleton organization"/>
    <property type="evidence" value="ECO:0007669"/>
    <property type="project" value="TreeGrafter"/>
</dbReference>
<proteinExistence type="predicted"/>
<evidence type="ECO:0000313" key="2">
    <source>
        <dbReference type="EMBL" id="ODQ79084.1"/>
    </source>
</evidence>
<organism evidence="2 3">
    <name type="scientific">Babjeviella inositovora NRRL Y-12698</name>
    <dbReference type="NCBI Taxonomy" id="984486"/>
    <lineage>
        <taxon>Eukaryota</taxon>
        <taxon>Fungi</taxon>
        <taxon>Dikarya</taxon>
        <taxon>Ascomycota</taxon>
        <taxon>Saccharomycotina</taxon>
        <taxon>Pichiomycetes</taxon>
        <taxon>Serinales incertae sedis</taxon>
        <taxon>Babjeviella</taxon>
    </lineage>
</organism>
<feature type="region of interest" description="Disordered" evidence="1">
    <location>
        <begin position="141"/>
        <end position="166"/>
    </location>
</feature>
<reference evidence="3" key="1">
    <citation type="submission" date="2016-05" db="EMBL/GenBank/DDBJ databases">
        <title>Comparative genomics of biotechnologically important yeasts.</title>
        <authorList>
            <consortium name="DOE Joint Genome Institute"/>
            <person name="Riley R."/>
            <person name="Haridas S."/>
            <person name="Wolfe K.H."/>
            <person name="Lopes M.R."/>
            <person name="Hittinger C.T."/>
            <person name="Goker M."/>
            <person name="Salamov A."/>
            <person name="Wisecaver J."/>
            <person name="Long T.M."/>
            <person name="Aerts A.L."/>
            <person name="Barry K."/>
            <person name="Choi C."/>
            <person name="Clum A."/>
            <person name="Coughlan A.Y."/>
            <person name="Deshpande S."/>
            <person name="Douglass A.P."/>
            <person name="Hanson S.J."/>
            <person name="Klenk H.-P."/>
            <person name="Labutti K."/>
            <person name="Lapidus A."/>
            <person name="Lindquist E."/>
            <person name="Lipzen A."/>
            <person name="Meier-Kolthoff J.P."/>
            <person name="Ohm R.A."/>
            <person name="Otillar R.P."/>
            <person name="Pangilinan J."/>
            <person name="Peng Y."/>
            <person name="Rokas A."/>
            <person name="Rosa C.A."/>
            <person name="Scheuner C."/>
            <person name="Sibirny A.A."/>
            <person name="Slot J.C."/>
            <person name="Stielow J.B."/>
            <person name="Sun H."/>
            <person name="Kurtzman C.P."/>
            <person name="Blackwell M."/>
            <person name="Grigoriev I.V."/>
            <person name="Jeffries T.W."/>
        </authorList>
    </citation>
    <scope>NUCLEOTIDE SEQUENCE [LARGE SCALE GENOMIC DNA]</scope>
    <source>
        <strain evidence="3">NRRL Y-12698</strain>
    </source>
</reference>
<dbReference type="RefSeq" id="XP_018984412.1">
    <property type="nucleotide sequence ID" value="XM_019129200.1"/>
</dbReference>
<dbReference type="AlphaFoldDB" id="A0A1E3QNR7"/>
<feature type="region of interest" description="Disordered" evidence="1">
    <location>
        <begin position="965"/>
        <end position="996"/>
    </location>
</feature>
<name>A0A1E3QNR7_9ASCO</name>
<dbReference type="GeneID" id="30147053"/>
<feature type="region of interest" description="Disordered" evidence="1">
    <location>
        <begin position="283"/>
        <end position="316"/>
    </location>
</feature>
<dbReference type="OrthoDB" id="5563016at2759"/>
<feature type="compositionally biased region" description="Acidic residues" evidence="1">
    <location>
        <begin position="878"/>
        <end position="890"/>
    </location>
</feature>
<dbReference type="Proteomes" id="UP000094336">
    <property type="component" value="Unassembled WGS sequence"/>
</dbReference>
<dbReference type="EMBL" id="KV454433">
    <property type="protein sequence ID" value="ODQ79084.1"/>
    <property type="molecule type" value="Genomic_DNA"/>
</dbReference>